<feature type="non-terminal residue" evidence="1">
    <location>
        <position position="381"/>
    </location>
</feature>
<name>A0ACC1IGX8_9FUNG</name>
<dbReference type="EMBL" id="JANBPG010000888">
    <property type="protein sequence ID" value="KAJ1893079.1"/>
    <property type="molecule type" value="Genomic_DNA"/>
</dbReference>
<dbReference type="Proteomes" id="UP001150581">
    <property type="component" value="Unassembled WGS sequence"/>
</dbReference>
<gene>
    <name evidence="1" type="ORF">LPJ66_005967</name>
</gene>
<organism evidence="1 2">
    <name type="scientific">Kickxella alabastrina</name>
    <dbReference type="NCBI Taxonomy" id="61397"/>
    <lineage>
        <taxon>Eukaryota</taxon>
        <taxon>Fungi</taxon>
        <taxon>Fungi incertae sedis</taxon>
        <taxon>Zoopagomycota</taxon>
        <taxon>Kickxellomycotina</taxon>
        <taxon>Kickxellomycetes</taxon>
        <taxon>Kickxellales</taxon>
        <taxon>Kickxellaceae</taxon>
        <taxon>Kickxella</taxon>
    </lineage>
</organism>
<evidence type="ECO:0000313" key="1">
    <source>
        <dbReference type="EMBL" id="KAJ1893079.1"/>
    </source>
</evidence>
<evidence type="ECO:0000313" key="2">
    <source>
        <dbReference type="Proteomes" id="UP001150581"/>
    </source>
</evidence>
<protein>
    <submittedName>
        <fullName evidence="1">Uncharacterized protein</fullName>
    </submittedName>
</protein>
<proteinExistence type="predicted"/>
<reference evidence="1" key="1">
    <citation type="submission" date="2022-07" db="EMBL/GenBank/DDBJ databases">
        <title>Phylogenomic reconstructions and comparative analyses of Kickxellomycotina fungi.</title>
        <authorList>
            <person name="Reynolds N.K."/>
            <person name="Stajich J.E."/>
            <person name="Barry K."/>
            <person name="Grigoriev I.V."/>
            <person name="Crous P."/>
            <person name="Smith M.E."/>
        </authorList>
    </citation>
    <scope>NUCLEOTIDE SEQUENCE</scope>
    <source>
        <strain evidence="1">Benny 63K</strain>
    </source>
</reference>
<accession>A0ACC1IGX8</accession>
<keyword evidence="2" id="KW-1185">Reference proteome</keyword>
<sequence length="381" mass="40222">MTNDAPSNDAAGTPKSRGLREGIATKLRLGKGGQKARRGSTPRTSQMTESNLAKFTQISSNTGSSTSSAIAAASAAAAAANTEDARSMTGNIKKDAAILENLNERLQRITEGVAPFRVKFENNKGEATMSDVYPEEEFNEVLQKVTAKLRMSRHSDYIIMYKDTDDEDIAVACTDHLREMFGLFEPGCRLQLKIVPFNINNSGALDSIAKIWEYGLTPNVFVDEVESDDSSDEVDLTHIKLATDGHQKEEKKAESAAETAVATAAAALAEAKAVAEKAAADAAAAAGVAAAAELKASEAATAASAAVAKAEAEAKARKEAEEAANQPSSTKAEPPSPASPSSNTEKKDGDELRQAILMMSSNLSLAIESLGTRLTHNFDKL</sequence>
<comment type="caution">
    <text evidence="1">The sequence shown here is derived from an EMBL/GenBank/DDBJ whole genome shotgun (WGS) entry which is preliminary data.</text>
</comment>